<dbReference type="OrthoDB" id="429276at2759"/>
<dbReference type="EC" id="5.6.2.4" evidence="3"/>
<dbReference type="InterPro" id="IPR027417">
    <property type="entry name" value="P-loop_NTPase"/>
</dbReference>
<dbReference type="GO" id="GO:0005737">
    <property type="term" value="C:cytoplasm"/>
    <property type="evidence" value="ECO:0007669"/>
    <property type="project" value="TreeGrafter"/>
</dbReference>
<protein>
    <recommendedName>
        <fullName evidence="3">DNA 3'-5' helicase</fullName>
        <ecNumber evidence="3">5.6.2.4</ecNumber>
    </recommendedName>
</protein>
<dbReference type="Gene3D" id="3.40.50.300">
    <property type="entry name" value="P-loop containing nucleotide triphosphate hydrolases"/>
    <property type="match status" value="1"/>
</dbReference>
<dbReference type="SUPFAM" id="SSF52540">
    <property type="entry name" value="P-loop containing nucleoside triphosphate hydrolases"/>
    <property type="match status" value="1"/>
</dbReference>
<dbReference type="InterPro" id="IPR036388">
    <property type="entry name" value="WH-like_DNA-bd_sf"/>
</dbReference>
<evidence type="ECO:0000313" key="6">
    <source>
        <dbReference type="Proteomes" id="UP000654075"/>
    </source>
</evidence>
<dbReference type="AlphaFoldDB" id="A0A813E4W4"/>
<dbReference type="InterPro" id="IPR001650">
    <property type="entry name" value="Helicase_C-like"/>
</dbReference>
<dbReference type="InterPro" id="IPR032284">
    <property type="entry name" value="RecQ_Zn-bd"/>
</dbReference>
<comment type="caution">
    <text evidence="5">The sequence shown here is derived from an EMBL/GenBank/DDBJ whole genome shotgun (WGS) entry which is preliminary data.</text>
</comment>
<evidence type="ECO:0000256" key="3">
    <source>
        <dbReference type="ARBA" id="ARBA00034808"/>
    </source>
</evidence>
<feature type="non-terminal residue" evidence="5">
    <location>
        <position position="1"/>
    </location>
</feature>
<evidence type="ECO:0000259" key="4">
    <source>
        <dbReference type="PROSITE" id="PS51194"/>
    </source>
</evidence>
<dbReference type="Pfam" id="PF16124">
    <property type="entry name" value="RecQ_Zn_bind"/>
    <property type="match status" value="1"/>
</dbReference>
<evidence type="ECO:0000256" key="1">
    <source>
        <dbReference type="ARBA" id="ARBA00005446"/>
    </source>
</evidence>
<accession>A0A813E4W4</accession>
<sequence length="301" mass="32474">MGIDKPDVRQVVHFGMPRSVEAYMQESGRAGRDGGPGICLVLFTKMDRSTAEKSIFLGNPLPQPSPSLYRSLMRLQSVFQYCRQRHHCRRAQLLEYLGEEPCTAVAITRICSSQCLPAAGAPGFCAVGGSSSSSSRLWCGRCDNCCSAATLSCQEEVSKELTQLLRFLSGAGSAYQCGRTELIKCVRSANLSSGRTADQWQRVLDAAVHQGLVRLDIKSNRNATYAVAVSSDDGRCWLQEWDEGTRRTFLVDLGRSTAAAAHGDATAAAAAPQRLAPVSLTPLASIADPDSLPVFEILPSQ</sequence>
<dbReference type="PROSITE" id="PS51194">
    <property type="entry name" value="HELICASE_CTER"/>
    <property type="match status" value="1"/>
</dbReference>
<dbReference type="GO" id="GO:0009378">
    <property type="term" value="F:four-way junction helicase activity"/>
    <property type="evidence" value="ECO:0007669"/>
    <property type="project" value="TreeGrafter"/>
</dbReference>
<feature type="domain" description="Helicase C-terminal" evidence="4">
    <location>
        <begin position="1"/>
        <end position="73"/>
    </location>
</feature>
<organism evidence="5 6">
    <name type="scientific">Polarella glacialis</name>
    <name type="common">Dinoflagellate</name>
    <dbReference type="NCBI Taxonomy" id="89957"/>
    <lineage>
        <taxon>Eukaryota</taxon>
        <taxon>Sar</taxon>
        <taxon>Alveolata</taxon>
        <taxon>Dinophyceae</taxon>
        <taxon>Suessiales</taxon>
        <taxon>Suessiaceae</taxon>
        <taxon>Polarella</taxon>
    </lineage>
</organism>
<dbReference type="Gene3D" id="1.10.10.10">
    <property type="entry name" value="Winged helix-like DNA-binding domain superfamily/Winged helix DNA-binding domain"/>
    <property type="match status" value="1"/>
</dbReference>
<dbReference type="GO" id="GO:0043138">
    <property type="term" value="F:3'-5' DNA helicase activity"/>
    <property type="evidence" value="ECO:0007669"/>
    <property type="project" value="UniProtKB-EC"/>
</dbReference>
<name>A0A813E4W4_POLGL</name>
<evidence type="ECO:0000313" key="5">
    <source>
        <dbReference type="EMBL" id="CAE8593706.1"/>
    </source>
</evidence>
<dbReference type="EMBL" id="CAJNNV010006504">
    <property type="protein sequence ID" value="CAE8593706.1"/>
    <property type="molecule type" value="Genomic_DNA"/>
</dbReference>
<comment type="similarity">
    <text evidence="1">Belongs to the helicase family. RecQ subfamily.</text>
</comment>
<dbReference type="PANTHER" id="PTHR13710:SF120">
    <property type="entry name" value="BIFUNCTIONAL 3'-5' EXONUCLEASE_ATP-DEPENDENT HELICASE WRN"/>
    <property type="match status" value="1"/>
</dbReference>
<reference evidence="5" key="1">
    <citation type="submission" date="2021-02" db="EMBL/GenBank/DDBJ databases">
        <authorList>
            <person name="Dougan E. K."/>
            <person name="Rhodes N."/>
            <person name="Thang M."/>
            <person name="Chan C."/>
        </authorList>
    </citation>
    <scope>NUCLEOTIDE SEQUENCE</scope>
</reference>
<dbReference type="GO" id="GO:0005694">
    <property type="term" value="C:chromosome"/>
    <property type="evidence" value="ECO:0007669"/>
    <property type="project" value="TreeGrafter"/>
</dbReference>
<dbReference type="Pfam" id="PF00271">
    <property type="entry name" value="Helicase_C"/>
    <property type="match status" value="1"/>
</dbReference>
<dbReference type="GO" id="GO:0000724">
    <property type="term" value="P:double-strand break repair via homologous recombination"/>
    <property type="evidence" value="ECO:0007669"/>
    <property type="project" value="TreeGrafter"/>
</dbReference>
<dbReference type="GO" id="GO:0005634">
    <property type="term" value="C:nucleus"/>
    <property type="evidence" value="ECO:0007669"/>
    <property type="project" value="TreeGrafter"/>
</dbReference>
<comment type="catalytic activity">
    <reaction evidence="2">
        <text>Couples ATP hydrolysis with the unwinding of duplex DNA by translocating in the 3'-5' direction.</text>
        <dbReference type="EC" id="5.6.2.4"/>
    </reaction>
</comment>
<evidence type="ECO:0000256" key="2">
    <source>
        <dbReference type="ARBA" id="ARBA00034617"/>
    </source>
</evidence>
<gene>
    <name evidence="5" type="ORF">PGLA1383_LOCUS12294</name>
</gene>
<proteinExistence type="inferred from homology"/>
<keyword evidence="6" id="KW-1185">Reference proteome</keyword>
<dbReference type="PANTHER" id="PTHR13710">
    <property type="entry name" value="DNA HELICASE RECQ FAMILY MEMBER"/>
    <property type="match status" value="1"/>
</dbReference>
<dbReference type="Proteomes" id="UP000654075">
    <property type="component" value="Unassembled WGS sequence"/>
</dbReference>